<keyword evidence="1" id="KW-0732">Signal</keyword>
<evidence type="ECO:0000256" key="1">
    <source>
        <dbReference type="SAM" id="SignalP"/>
    </source>
</evidence>
<dbReference type="RefSeq" id="WP_069957009.1">
    <property type="nucleotide sequence ID" value="NZ_MCGG01000011.1"/>
</dbReference>
<name>A0A1E5QAB3_9PROT</name>
<gene>
    <name evidence="2" type="ORF">BEN30_05385</name>
</gene>
<dbReference type="OrthoDB" id="7369934at2"/>
<proteinExistence type="predicted"/>
<keyword evidence="3" id="KW-1185">Reference proteome</keyword>
<dbReference type="EMBL" id="MCGG01000011">
    <property type="protein sequence ID" value="OEJ68651.1"/>
    <property type="molecule type" value="Genomic_DNA"/>
</dbReference>
<comment type="caution">
    <text evidence="2">The sequence shown here is derived from an EMBL/GenBank/DDBJ whole genome shotgun (WGS) entry which is preliminary data.</text>
</comment>
<evidence type="ECO:0000313" key="2">
    <source>
        <dbReference type="EMBL" id="OEJ68651.1"/>
    </source>
</evidence>
<evidence type="ECO:0000313" key="3">
    <source>
        <dbReference type="Proteomes" id="UP000095347"/>
    </source>
</evidence>
<feature type="chain" id="PRO_5009184165" evidence="1">
    <location>
        <begin position="25"/>
        <end position="172"/>
    </location>
</feature>
<reference evidence="3" key="1">
    <citation type="submission" date="2016-07" db="EMBL/GenBank/DDBJ databases">
        <authorList>
            <person name="Florea S."/>
            <person name="Webb J.S."/>
            <person name="Jaromczyk J."/>
            <person name="Schardl C.L."/>
        </authorList>
    </citation>
    <scope>NUCLEOTIDE SEQUENCE [LARGE SCALE GENOMIC DNA]</scope>
    <source>
        <strain evidence="3">MV-1</strain>
    </source>
</reference>
<feature type="signal peptide" evidence="1">
    <location>
        <begin position="1"/>
        <end position="24"/>
    </location>
</feature>
<dbReference type="STRING" id="28181.BEN30_05385"/>
<dbReference type="AlphaFoldDB" id="A0A1E5QAB3"/>
<accession>A0A1E5QAB3</accession>
<sequence>MHLVPAAFIAFVFTLLAVFQPAQAASLGDDSHLQLKHVMASVQSKPGGYTTQIRPLTPILTVPKAEDTAFVCQRAPRASEAILNYFMKNPAPVDKRRNLDIDALKKQAKDIAAYVNKAFGRDVVSEVYVIEGGKSMGSGVMSRLPFAQTQGCGRVMEEYESRMNQLLGGEKK</sequence>
<protein>
    <submittedName>
        <fullName evidence="2">Uncharacterized protein</fullName>
    </submittedName>
</protein>
<organism evidence="2 3">
    <name type="scientific">Magnetovibrio blakemorei</name>
    <dbReference type="NCBI Taxonomy" id="28181"/>
    <lineage>
        <taxon>Bacteria</taxon>
        <taxon>Pseudomonadati</taxon>
        <taxon>Pseudomonadota</taxon>
        <taxon>Alphaproteobacteria</taxon>
        <taxon>Rhodospirillales</taxon>
        <taxon>Magnetovibrionaceae</taxon>
        <taxon>Magnetovibrio</taxon>
    </lineage>
</organism>
<dbReference type="Proteomes" id="UP000095347">
    <property type="component" value="Unassembled WGS sequence"/>
</dbReference>